<accession>A0A2W1BWQ0</accession>
<dbReference type="GO" id="GO:0003824">
    <property type="term" value="F:catalytic activity"/>
    <property type="evidence" value="ECO:0007669"/>
    <property type="project" value="InterPro"/>
</dbReference>
<evidence type="ECO:0000259" key="2">
    <source>
        <dbReference type="Pfam" id="PF03372"/>
    </source>
</evidence>
<dbReference type="InterPro" id="IPR036691">
    <property type="entry name" value="Endo/exonu/phosph_ase_sf"/>
</dbReference>
<reference evidence="3 4" key="1">
    <citation type="journal article" date="2017" name="BMC Biol.">
        <title>Genomic innovations, transcriptional plasticity and gene loss underlying the evolution and divergence of two highly polyphagous and invasive Helicoverpa pest species.</title>
        <authorList>
            <person name="Pearce S.L."/>
            <person name="Clarke D.F."/>
            <person name="East P.D."/>
            <person name="Elfekih S."/>
            <person name="Gordon K.H."/>
            <person name="Jermiin L.S."/>
            <person name="McGaughran A."/>
            <person name="Oakeshott J.G."/>
            <person name="Papanikolaou A."/>
            <person name="Perera O.P."/>
            <person name="Rane R.V."/>
            <person name="Richards S."/>
            <person name="Tay W.T."/>
            <person name="Walsh T.K."/>
            <person name="Anderson A."/>
            <person name="Anderson C.J."/>
            <person name="Asgari S."/>
            <person name="Board P.G."/>
            <person name="Bretschneider A."/>
            <person name="Campbell P.M."/>
            <person name="Chertemps T."/>
            <person name="Christeller J.T."/>
            <person name="Coppin C.W."/>
            <person name="Downes S.J."/>
            <person name="Duan G."/>
            <person name="Farnsworth C.A."/>
            <person name="Good R.T."/>
            <person name="Han L.B."/>
            <person name="Han Y.C."/>
            <person name="Hatje K."/>
            <person name="Horne I."/>
            <person name="Huang Y.P."/>
            <person name="Hughes D.S."/>
            <person name="Jacquin-Joly E."/>
            <person name="James W."/>
            <person name="Jhangiani S."/>
            <person name="Kollmar M."/>
            <person name="Kuwar S.S."/>
            <person name="Li S."/>
            <person name="Liu N.Y."/>
            <person name="Maibeche M.T."/>
            <person name="Miller J.R."/>
            <person name="Montagne N."/>
            <person name="Perry T."/>
            <person name="Qu J."/>
            <person name="Song S.V."/>
            <person name="Sutton G.G."/>
            <person name="Vogel H."/>
            <person name="Walenz B.P."/>
            <person name="Xu W."/>
            <person name="Zhang H.J."/>
            <person name="Zou Z."/>
            <person name="Batterham P."/>
            <person name="Edwards O.R."/>
            <person name="Feyereisen R."/>
            <person name="Gibbs R.A."/>
            <person name="Heckel D.G."/>
            <person name="McGrath A."/>
            <person name="Robin C."/>
            <person name="Scherer S.E."/>
            <person name="Worley K.C."/>
            <person name="Wu Y.D."/>
        </authorList>
    </citation>
    <scope>NUCLEOTIDE SEQUENCE [LARGE SCALE GENOMIC DNA]</scope>
    <source>
        <strain evidence="3">Harm_GR_Male_#8</strain>
        <tissue evidence="3">Whole organism</tissue>
    </source>
</reference>
<protein>
    <recommendedName>
        <fullName evidence="2">Endonuclease/exonuclease/phosphatase domain-containing protein</fullName>
    </recommendedName>
</protein>
<dbReference type="EMBL" id="KZ149966">
    <property type="protein sequence ID" value="PZC76173.1"/>
    <property type="molecule type" value="Genomic_DNA"/>
</dbReference>
<keyword evidence="4" id="KW-1185">Reference proteome</keyword>
<name>A0A2W1BWQ0_HELAM</name>
<feature type="domain" description="Endonuclease/exonuclease/phosphatase" evidence="2">
    <location>
        <begin position="180"/>
        <end position="391"/>
    </location>
</feature>
<sequence>MISGKWNALRVGTQQRAFLVIYLPRPCEATTNICVRTSVWRAPLRSQTARCNEPTSALLHHVRPSAKPTWSSGPGYQSAGVPVTPLAKLFADVTSETVLTNDTFGGGVWLFGISVCLRNSNQLPNCFRPQVPGGPSGRAASDGSQPGAGTRGVYNLRARSIPRQTTAANVLLDTDKLNVLTYNVRTLLNDERLVELENSLKDIRWDIVGLSEVRRGGEATEERDDNIFFHIGTGSGLHGVGFLVDKKWKNNIIEFRGYSERIAVLKFRLTHTKTLTLVQTYAPTSAYSDDDVEDYYDLLNKACEDNRGTFNIVLGDFNAKIGARQDQDDDKIIGPHGLGTRNERGSRLLQFAFGQMLSISNTFFTKKPQRRWTWMSPDGRTKNEIDFILSSFTHDSPNDGTPTADFVPTA</sequence>
<gene>
    <name evidence="3" type="primary">HaOG204917</name>
    <name evidence="3" type="ORF">B5X24_HaOG204917</name>
</gene>
<dbReference type="PANTHER" id="PTHR23227:SF67">
    <property type="entry name" value="CRANIOFACIAL DEVELOPMENT PROTEIN 2-LIKE"/>
    <property type="match status" value="1"/>
</dbReference>
<dbReference type="CDD" id="cd09076">
    <property type="entry name" value="L1-EN"/>
    <property type="match status" value="1"/>
</dbReference>
<dbReference type="SUPFAM" id="SSF56219">
    <property type="entry name" value="DNase I-like"/>
    <property type="match status" value="1"/>
</dbReference>
<dbReference type="AlphaFoldDB" id="A0A2W1BWQ0"/>
<dbReference type="Gene3D" id="3.60.10.10">
    <property type="entry name" value="Endonuclease/exonuclease/phosphatase"/>
    <property type="match status" value="1"/>
</dbReference>
<evidence type="ECO:0000313" key="3">
    <source>
        <dbReference type="EMBL" id="PZC76173.1"/>
    </source>
</evidence>
<dbReference type="Proteomes" id="UP000249218">
    <property type="component" value="Unassembled WGS sequence"/>
</dbReference>
<feature type="region of interest" description="Disordered" evidence="1">
    <location>
        <begin position="128"/>
        <end position="151"/>
    </location>
</feature>
<dbReference type="InterPro" id="IPR005135">
    <property type="entry name" value="Endo/exonuclease/phosphatase"/>
</dbReference>
<evidence type="ECO:0000313" key="4">
    <source>
        <dbReference type="Proteomes" id="UP000249218"/>
    </source>
</evidence>
<dbReference type="InterPro" id="IPR027124">
    <property type="entry name" value="Swc5/CFDP1/2"/>
</dbReference>
<organism evidence="3 4">
    <name type="scientific">Helicoverpa armigera</name>
    <name type="common">Cotton bollworm</name>
    <name type="synonym">Heliothis armigera</name>
    <dbReference type="NCBI Taxonomy" id="29058"/>
    <lineage>
        <taxon>Eukaryota</taxon>
        <taxon>Metazoa</taxon>
        <taxon>Ecdysozoa</taxon>
        <taxon>Arthropoda</taxon>
        <taxon>Hexapoda</taxon>
        <taxon>Insecta</taxon>
        <taxon>Pterygota</taxon>
        <taxon>Neoptera</taxon>
        <taxon>Endopterygota</taxon>
        <taxon>Lepidoptera</taxon>
        <taxon>Glossata</taxon>
        <taxon>Ditrysia</taxon>
        <taxon>Noctuoidea</taxon>
        <taxon>Noctuidae</taxon>
        <taxon>Heliothinae</taxon>
        <taxon>Helicoverpa</taxon>
    </lineage>
</organism>
<evidence type="ECO:0000256" key="1">
    <source>
        <dbReference type="SAM" id="MobiDB-lite"/>
    </source>
</evidence>
<dbReference type="Pfam" id="PF03372">
    <property type="entry name" value="Exo_endo_phos"/>
    <property type="match status" value="1"/>
</dbReference>
<dbReference type="PANTHER" id="PTHR23227">
    <property type="entry name" value="BUCENTAUR RELATED"/>
    <property type="match status" value="1"/>
</dbReference>
<proteinExistence type="predicted"/>
<dbReference type="OrthoDB" id="5824787at2759"/>